<dbReference type="Gene3D" id="3.40.50.1820">
    <property type="entry name" value="alpha/beta hydrolase"/>
    <property type="match status" value="1"/>
</dbReference>
<comment type="caution">
    <text evidence="15">The sequence shown here is derived from an EMBL/GenBank/DDBJ whole genome shotgun (WGS) entry which is preliminary data.</text>
</comment>
<evidence type="ECO:0000256" key="8">
    <source>
        <dbReference type="ARBA" id="ARBA00022670"/>
    </source>
</evidence>
<reference evidence="15 16" key="1">
    <citation type="submission" date="2019-06" db="EMBL/GenBank/DDBJ databases">
        <title>Whole genome sequence for Rhodospirillaceae sp. R148.</title>
        <authorList>
            <person name="Wang G."/>
        </authorList>
    </citation>
    <scope>NUCLEOTIDE SEQUENCE [LARGE SCALE GENOMIC DNA]</scope>
    <source>
        <strain evidence="15 16">R148</strain>
    </source>
</reference>
<dbReference type="RefSeq" id="WP_142896814.1">
    <property type="nucleotide sequence ID" value="NZ_ML660055.1"/>
</dbReference>
<evidence type="ECO:0000256" key="11">
    <source>
        <dbReference type="PIRNR" id="PIRNR006431"/>
    </source>
</evidence>
<dbReference type="OrthoDB" id="9796770at2"/>
<dbReference type="PANTHER" id="PTHR43722">
    <property type="entry name" value="PROLINE IMINOPEPTIDASE"/>
    <property type="match status" value="1"/>
</dbReference>
<feature type="active site" description="Nucleophile" evidence="12">
    <location>
        <position position="110"/>
    </location>
</feature>
<dbReference type="Proteomes" id="UP000315252">
    <property type="component" value="Unassembled WGS sequence"/>
</dbReference>
<evidence type="ECO:0000256" key="3">
    <source>
        <dbReference type="ARBA" id="ARBA00010088"/>
    </source>
</evidence>
<organism evidence="15 16">
    <name type="scientific">Denitrobaculum tricleocarpae</name>
    <dbReference type="NCBI Taxonomy" id="2591009"/>
    <lineage>
        <taxon>Bacteria</taxon>
        <taxon>Pseudomonadati</taxon>
        <taxon>Pseudomonadota</taxon>
        <taxon>Alphaproteobacteria</taxon>
        <taxon>Rhodospirillales</taxon>
        <taxon>Rhodospirillaceae</taxon>
        <taxon>Denitrobaculum</taxon>
    </lineage>
</organism>
<dbReference type="PANTHER" id="PTHR43722:SF1">
    <property type="entry name" value="PROLINE IMINOPEPTIDASE"/>
    <property type="match status" value="1"/>
</dbReference>
<proteinExistence type="inferred from homology"/>
<dbReference type="InterPro" id="IPR029058">
    <property type="entry name" value="AB_hydrolase_fold"/>
</dbReference>
<name>A0A545TQZ0_9PROT</name>
<dbReference type="InterPro" id="IPR000073">
    <property type="entry name" value="AB_hydrolase_1"/>
</dbReference>
<protein>
    <recommendedName>
        <fullName evidence="5 11">Proline iminopeptidase</fullName>
        <shortName evidence="11">PIP</shortName>
        <ecNumber evidence="4 11">3.4.11.5</ecNumber>
    </recommendedName>
    <alternativeName>
        <fullName evidence="10 11">Prolyl aminopeptidase</fullName>
    </alternativeName>
</protein>
<evidence type="ECO:0000256" key="1">
    <source>
        <dbReference type="ARBA" id="ARBA00001585"/>
    </source>
</evidence>
<dbReference type="EC" id="3.4.11.5" evidence="4 11"/>
<evidence type="ECO:0000256" key="13">
    <source>
        <dbReference type="RuleBase" id="RU003421"/>
    </source>
</evidence>
<comment type="similarity">
    <text evidence="3 11 13">Belongs to the peptidase S33 family.</text>
</comment>
<dbReference type="InterPro" id="IPR002410">
    <property type="entry name" value="Peptidase_S33"/>
</dbReference>
<gene>
    <name evidence="15" type="primary">pip</name>
    <name evidence="15" type="ORF">FKG95_13015</name>
</gene>
<comment type="subcellular location">
    <subcellularLocation>
        <location evidence="2 11">Cytoplasm</location>
    </subcellularLocation>
</comment>
<evidence type="ECO:0000313" key="15">
    <source>
        <dbReference type="EMBL" id="TQV79634.1"/>
    </source>
</evidence>
<feature type="domain" description="AB hydrolase-1" evidence="14">
    <location>
        <begin position="36"/>
        <end position="296"/>
    </location>
</feature>
<evidence type="ECO:0000256" key="2">
    <source>
        <dbReference type="ARBA" id="ARBA00004496"/>
    </source>
</evidence>
<dbReference type="AlphaFoldDB" id="A0A545TQZ0"/>
<comment type="catalytic activity">
    <reaction evidence="1 11 13">
        <text>Release of N-terminal proline from a peptide.</text>
        <dbReference type="EC" id="3.4.11.5"/>
    </reaction>
</comment>
<evidence type="ECO:0000256" key="4">
    <source>
        <dbReference type="ARBA" id="ARBA00012568"/>
    </source>
</evidence>
<feature type="active site" description="Proton donor" evidence="12">
    <location>
        <position position="292"/>
    </location>
</feature>
<feature type="active site" evidence="12">
    <location>
        <position position="264"/>
    </location>
</feature>
<dbReference type="InterPro" id="IPR005944">
    <property type="entry name" value="Pro_iminopeptidase"/>
</dbReference>
<evidence type="ECO:0000313" key="16">
    <source>
        <dbReference type="Proteomes" id="UP000315252"/>
    </source>
</evidence>
<dbReference type="Pfam" id="PF00561">
    <property type="entry name" value="Abhydrolase_1"/>
    <property type="match status" value="1"/>
</dbReference>
<dbReference type="GO" id="GO:0006508">
    <property type="term" value="P:proteolysis"/>
    <property type="evidence" value="ECO:0007669"/>
    <property type="project" value="UniProtKB-KW"/>
</dbReference>
<dbReference type="PRINTS" id="PR00793">
    <property type="entry name" value="PROAMNOPTASE"/>
</dbReference>
<evidence type="ECO:0000259" key="14">
    <source>
        <dbReference type="Pfam" id="PF00561"/>
    </source>
</evidence>
<keyword evidence="6 11" id="KW-0031">Aminopeptidase</keyword>
<evidence type="ECO:0000256" key="6">
    <source>
        <dbReference type="ARBA" id="ARBA00022438"/>
    </source>
</evidence>
<evidence type="ECO:0000256" key="5">
    <source>
        <dbReference type="ARBA" id="ARBA00021843"/>
    </source>
</evidence>
<keyword evidence="7 11" id="KW-0963">Cytoplasm</keyword>
<evidence type="ECO:0000256" key="12">
    <source>
        <dbReference type="PIRSR" id="PIRSR006431-1"/>
    </source>
</evidence>
<dbReference type="GO" id="GO:0005737">
    <property type="term" value="C:cytoplasm"/>
    <property type="evidence" value="ECO:0007669"/>
    <property type="project" value="UniProtKB-SubCell"/>
</dbReference>
<evidence type="ECO:0000256" key="9">
    <source>
        <dbReference type="ARBA" id="ARBA00022801"/>
    </source>
</evidence>
<evidence type="ECO:0000256" key="10">
    <source>
        <dbReference type="ARBA" id="ARBA00029605"/>
    </source>
</evidence>
<accession>A0A545TQZ0</accession>
<dbReference type="SUPFAM" id="SSF53474">
    <property type="entry name" value="alpha/beta-Hydrolases"/>
    <property type="match status" value="1"/>
</dbReference>
<keyword evidence="8 11" id="KW-0645">Protease</keyword>
<dbReference type="NCBIfam" id="TIGR01249">
    <property type="entry name" value="pro_imino_pep_1"/>
    <property type="match status" value="1"/>
</dbReference>
<dbReference type="GO" id="GO:0004177">
    <property type="term" value="F:aminopeptidase activity"/>
    <property type="evidence" value="ECO:0007669"/>
    <property type="project" value="UniProtKB-UniRule"/>
</dbReference>
<dbReference type="PIRSF" id="PIRSF006431">
    <property type="entry name" value="Pept_S33"/>
    <property type="match status" value="1"/>
</dbReference>
<sequence length="314" mass="34987">MSGLFPSIAVRESGYLAVDDLHELYWETCGNPNGTPVVFLHGGPGAGAAPDHRRFFDPADYRIVVFDQRGAGRSRPQGELRNNSTQHLIADLEALRTELGIERWVVFGGSWGSTLALAYAQAHPLAVRGLILRGIFLGRRSEIEWFLNGMRMIFPEEWARFSNFLPAEERGDLLANYHRRLIDPDPAVHLPAARVWSTFEGCCSTLLPNPGKQTPFGEDAMALNLARIEAHYFVNSIFLPKDALLDNLDRIRTIPAVIVQGRYDVVCPIVTAYELHQAWPEADYIVVPDAGHSAMEPGIRKALIAATERFKTLT</sequence>
<keyword evidence="16" id="KW-1185">Reference proteome</keyword>
<evidence type="ECO:0000256" key="7">
    <source>
        <dbReference type="ARBA" id="ARBA00022490"/>
    </source>
</evidence>
<keyword evidence="9 11" id="KW-0378">Hydrolase</keyword>
<dbReference type="EMBL" id="VHSH01000004">
    <property type="protein sequence ID" value="TQV79634.1"/>
    <property type="molecule type" value="Genomic_DNA"/>
</dbReference>